<dbReference type="SUPFAM" id="SSF57701">
    <property type="entry name" value="Zn2/Cys6 DNA-binding domain"/>
    <property type="match status" value="1"/>
</dbReference>
<dbReference type="GO" id="GO:0008270">
    <property type="term" value="F:zinc ion binding"/>
    <property type="evidence" value="ECO:0007669"/>
    <property type="project" value="InterPro"/>
</dbReference>
<dbReference type="Pfam" id="PF00172">
    <property type="entry name" value="Zn_clus"/>
    <property type="match status" value="1"/>
</dbReference>
<dbReference type="Proteomes" id="UP000813444">
    <property type="component" value="Unassembled WGS sequence"/>
</dbReference>
<keyword evidence="1" id="KW-0539">Nucleus</keyword>
<dbReference type="Gene3D" id="4.10.240.10">
    <property type="entry name" value="Zn(2)-C6 fungal-type DNA-binding domain"/>
    <property type="match status" value="1"/>
</dbReference>
<evidence type="ECO:0000256" key="1">
    <source>
        <dbReference type="ARBA" id="ARBA00023242"/>
    </source>
</evidence>
<proteinExistence type="predicted"/>
<keyword evidence="5" id="KW-1185">Reference proteome</keyword>
<dbReference type="PROSITE" id="PS50048">
    <property type="entry name" value="ZN2_CY6_FUNGAL_2"/>
    <property type="match status" value="1"/>
</dbReference>
<feature type="region of interest" description="Disordered" evidence="2">
    <location>
        <begin position="43"/>
        <end position="91"/>
    </location>
</feature>
<accession>A0A8K0WS83</accession>
<gene>
    <name evidence="4" type="ORF">B0I35DRAFT_215515</name>
</gene>
<evidence type="ECO:0000256" key="2">
    <source>
        <dbReference type="SAM" id="MobiDB-lite"/>
    </source>
</evidence>
<protein>
    <recommendedName>
        <fullName evidence="3">Zn(2)-C6 fungal-type domain-containing protein</fullName>
    </recommendedName>
</protein>
<dbReference type="OrthoDB" id="5376287at2759"/>
<comment type="caution">
    <text evidence="4">The sequence shown here is derived from an EMBL/GenBank/DDBJ whole genome shotgun (WGS) entry which is preliminary data.</text>
</comment>
<dbReference type="AlphaFoldDB" id="A0A8K0WS83"/>
<dbReference type="InterPro" id="IPR036864">
    <property type="entry name" value="Zn2-C6_fun-type_DNA-bd_sf"/>
</dbReference>
<organism evidence="4 5">
    <name type="scientific">Stachybotrys elegans</name>
    <dbReference type="NCBI Taxonomy" id="80388"/>
    <lineage>
        <taxon>Eukaryota</taxon>
        <taxon>Fungi</taxon>
        <taxon>Dikarya</taxon>
        <taxon>Ascomycota</taxon>
        <taxon>Pezizomycotina</taxon>
        <taxon>Sordariomycetes</taxon>
        <taxon>Hypocreomycetidae</taxon>
        <taxon>Hypocreales</taxon>
        <taxon>Stachybotryaceae</taxon>
        <taxon>Stachybotrys</taxon>
    </lineage>
</organism>
<feature type="compositionally biased region" description="Polar residues" evidence="2">
    <location>
        <begin position="57"/>
        <end position="67"/>
    </location>
</feature>
<dbReference type="InterPro" id="IPR001138">
    <property type="entry name" value="Zn2Cys6_DnaBD"/>
</dbReference>
<dbReference type="PANTHER" id="PTHR37540:SF5">
    <property type="entry name" value="TRANSCRIPTION FACTOR DOMAIN-CONTAINING PROTEIN"/>
    <property type="match status" value="1"/>
</dbReference>
<evidence type="ECO:0000259" key="3">
    <source>
        <dbReference type="PROSITE" id="PS50048"/>
    </source>
</evidence>
<dbReference type="GO" id="GO:0000981">
    <property type="term" value="F:DNA-binding transcription factor activity, RNA polymerase II-specific"/>
    <property type="evidence" value="ECO:0007669"/>
    <property type="project" value="InterPro"/>
</dbReference>
<evidence type="ECO:0000313" key="4">
    <source>
        <dbReference type="EMBL" id="KAH7319595.1"/>
    </source>
</evidence>
<feature type="domain" description="Zn(2)-C6 fungal-type" evidence="3">
    <location>
        <begin position="8"/>
        <end position="38"/>
    </location>
</feature>
<reference evidence="4" key="1">
    <citation type="journal article" date="2021" name="Nat. Commun.">
        <title>Genetic determinants of endophytism in the Arabidopsis root mycobiome.</title>
        <authorList>
            <person name="Mesny F."/>
            <person name="Miyauchi S."/>
            <person name="Thiergart T."/>
            <person name="Pickel B."/>
            <person name="Atanasova L."/>
            <person name="Karlsson M."/>
            <person name="Huettel B."/>
            <person name="Barry K.W."/>
            <person name="Haridas S."/>
            <person name="Chen C."/>
            <person name="Bauer D."/>
            <person name="Andreopoulos W."/>
            <person name="Pangilinan J."/>
            <person name="LaButti K."/>
            <person name="Riley R."/>
            <person name="Lipzen A."/>
            <person name="Clum A."/>
            <person name="Drula E."/>
            <person name="Henrissat B."/>
            <person name="Kohler A."/>
            <person name="Grigoriev I.V."/>
            <person name="Martin F.M."/>
            <person name="Hacquard S."/>
        </authorList>
    </citation>
    <scope>NUCLEOTIDE SEQUENCE</scope>
    <source>
        <strain evidence="4">MPI-CAGE-CH-0235</strain>
    </source>
</reference>
<dbReference type="EMBL" id="JAGPNK010000006">
    <property type="protein sequence ID" value="KAH7319595.1"/>
    <property type="molecule type" value="Genomic_DNA"/>
</dbReference>
<evidence type="ECO:0000313" key="5">
    <source>
        <dbReference type="Proteomes" id="UP000813444"/>
    </source>
</evidence>
<feature type="compositionally biased region" description="Polar residues" evidence="2">
    <location>
        <begin position="79"/>
        <end position="88"/>
    </location>
</feature>
<dbReference type="SMART" id="SM00066">
    <property type="entry name" value="GAL4"/>
    <property type="match status" value="1"/>
</dbReference>
<sequence length="495" mass="54288">MRTTLRRSCNACARAKHSCDLRTPRCSRCIKRNVNCVYANEPLTSPSESSPPPSGSNVNGQLLSRNGSSASSAAAWNSRPPTSVSPGSITARLASSPDSAFDPFDSYPPTRLPRPLAQRLIQHFLSSVAFQYYPLDMNMTSNPFVVSWWPLALADPALFHVSLQTASLDEERRARKGFPVSELLMMDSVTLLRRSVEDSSSAFRTETLNSVVTLAAIEHGKGNVEASRMHIEGAKQMVKVRGGIAEIKRVNPLTARMVCWVALLVTGSPQFPVQDDSGLGNGVAPTAQWQLASTSANFTERIPGYLDVDSRITDILTRLRAIFHPPGAQALSNTEIHDLTCFIVHRLLLIPPLSSHPEASAVSECLRLGMVLHMLVIHGTTYYSHMDLAHAAASPLMDQIEVLSTMPHLYGPLRVWALSLGLVSTMGHLHQRFSDQAQMTIASLGLTTWDSITTQMKTVLWIETEEVEHFRLAWIDVLEGIATPDTFNLNLNAGT</sequence>
<dbReference type="Pfam" id="PF11951">
    <property type="entry name" value="Fungal_trans_2"/>
    <property type="match status" value="1"/>
</dbReference>
<name>A0A8K0WS83_9HYPO</name>
<dbReference type="InterPro" id="IPR021858">
    <property type="entry name" value="Fun_TF"/>
</dbReference>
<dbReference type="PANTHER" id="PTHR37540">
    <property type="entry name" value="TRANSCRIPTION FACTOR (ACR-2), PUTATIVE-RELATED-RELATED"/>
    <property type="match status" value="1"/>
</dbReference>
<dbReference type="CDD" id="cd00067">
    <property type="entry name" value="GAL4"/>
    <property type="match status" value="1"/>
</dbReference>
<dbReference type="PROSITE" id="PS00463">
    <property type="entry name" value="ZN2_CY6_FUNGAL_1"/>
    <property type="match status" value="1"/>
</dbReference>